<dbReference type="Gene3D" id="3.60.110.10">
    <property type="entry name" value="Carbon-nitrogen hydrolase"/>
    <property type="match status" value="1"/>
</dbReference>
<evidence type="ECO:0000259" key="3">
    <source>
        <dbReference type="PROSITE" id="PS50263"/>
    </source>
</evidence>
<dbReference type="PANTHER" id="PTHR23088:SF27">
    <property type="entry name" value="DEAMINATED GLUTATHIONE AMIDASE"/>
    <property type="match status" value="1"/>
</dbReference>
<dbReference type="InterPro" id="IPR003010">
    <property type="entry name" value="C-N_Hydrolase"/>
</dbReference>
<comment type="similarity">
    <text evidence="1">Belongs to the carbon-nitrogen hydrolase superfamily. NIT1/NIT2 family.</text>
</comment>
<sequence>MSRIVVACVGMRSSRDPAANREAAIAGVNAAADAGAVYVQTPEMTALLERDRAALFDKIREEDADETIAALREVARRRGVTVHLGSLAIRVGEKVANRAVVIGPDGAILATYDKIHLFDVDLPNGETWRESNTYVGGDRAVIARAPLGEAGEAGIGVAICYDIRFPHLYRAYGEAGAAILTAPAAFTRQTGEAHWQVLARARAIENGAFFVAAAQGGVHEDGRETYGHSIIVDPWGRVLAEGDAEPGIVAAQIDLDAVAEARRRIPSLRHGRPFTLVGGAG</sequence>
<protein>
    <submittedName>
        <fullName evidence="4">Amidohydrolase</fullName>
    </submittedName>
</protein>
<keyword evidence="2" id="KW-0378">Hydrolase</keyword>
<dbReference type="Pfam" id="PF00795">
    <property type="entry name" value="CN_hydrolase"/>
    <property type="match status" value="1"/>
</dbReference>
<reference evidence="4 5" key="1">
    <citation type="journal article" date="2014" name="Int. J. Syst. Evol. Microbiol.">
        <title>Complete genome sequence of Corynebacterium casei LMG S-19264T (=DSM 44701T), isolated from a smear-ripened cheese.</title>
        <authorList>
            <consortium name="US DOE Joint Genome Institute (JGI-PGF)"/>
            <person name="Walter F."/>
            <person name="Albersmeier A."/>
            <person name="Kalinowski J."/>
            <person name="Ruckert C."/>
        </authorList>
    </citation>
    <scope>NUCLEOTIDE SEQUENCE [LARGE SCALE GENOMIC DNA]</scope>
    <source>
        <strain evidence="4 5">CGMCC 1.9161</strain>
    </source>
</reference>
<dbReference type="SUPFAM" id="SSF56317">
    <property type="entry name" value="Carbon-nitrogen hydrolase"/>
    <property type="match status" value="1"/>
</dbReference>
<evidence type="ECO:0000256" key="1">
    <source>
        <dbReference type="ARBA" id="ARBA00010613"/>
    </source>
</evidence>
<dbReference type="PROSITE" id="PS50263">
    <property type="entry name" value="CN_HYDROLASE"/>
    <property type="match status" value="1"/>
</dbReference>
<evidence type="ECO:0000313" key="4">
    <source>
        <dbReference type="EMBL" id="GGK40634.1"/>
    </source>
</evidence>
<accession>A0A917QB40</accession>
<dbReference type="AlphaFoldDB" id="A0A917QB40"/>
<dbReference type="InterPro" id="IPR045254">
    <property type="entry name" value="Nit1/2_C-N_Hydrolase"/>
</dbReference>
<organism evidence="4 5">
    <name type="scientific">Salinarimonas ramus</name>
    <dbReference type="NCBI Taxonomy" id="690164"/>
    <lineage>
        <taxon>Bacteria</taxon>
        <taxon>Pseudomonadati</taxon>
        <taxon>Pseudomonadota</taxon>
        <taxon>Alphaproteobacteria</taxon>
        <taxon>Hyphomicrobiales</taxon>
        <taxon>Salinarimonadaceae</taxon>
        <taxon>Salinarimonas</taxon>
    </lineage>
</organism>
<proteinExistence type="inferred from homology"/>
<dbReference type="GO" id="GO:0016811">
    <property type="term" value="F:hydrolase activity, acting on carbon-nitrogen (but not peptide) bonds, in linear amides"/>
    <property type="evidence" value="ECO:0007669"/>
    <property type="project" value="InterPro"/>
</dbReference>
<dbReference type="InterPro" id="IPR001110">
    <property type="entry name" value="UPF0012_CS"/>
</dbReference>
<dbReference type="PROSITE" id="PS01227">
    <property type="entry name" value="UPF0012"/>
    <property type="match status" value="1"/>
</dbReference>
<gene>
    <name evidence="4" type="ORF">GCM10011322_29730</name>
</gene>
<dbReference type="Proteomes" id="UP000600449">
    <property type="component" value="Unassembled WGS sequence"/>
</dbReference>
<dbReference type="InterPro" id="IPR036526">
    <property type="entry name" value="C-N_Hydrolase_sf"/>
</dbReference>
<dbReference type="PANTHER" id="PTHR23088">
    <property type="entry name" value="NITRILASE-RELATED"/>
    <property type="match status" value="1"/>
</dbReference>
<keyword evidence="5" id="KW-1185">Reference proteome</keyword>
<dbReference type="EMBL" id="BMMF01000008">
    <property type="protein sequence ID" value="GGK40634.1"/>
    <property type="molecule type" value="Genomic_DNA"/>
</dbReference>
<dbReference type="RefSeq" id="WP_244645463.1">
    <property type="nucleotide sequence ID" value="NZ_BMMF01000008.1"/>
</dbReference>
<evidence type="ECO:0000256" key="2">
    <source>
        <dbReference type="ARBA" id="ARBA00022801"/>
    </source>
</evidence>
<comment type="caution">
    <text evidence="4">The sequence shown here is derived from an EMBL/GenBank/DDBJ whole genome shotgun (WGS) entry which is preliminary data.</text>
</comment>
<name>A0A917QB40_9HYPH</name>
<evidence type="ECO:0000313" key="5">
    <source>
        <dbReference type="Proteomes" id="UP000600449"/>
    </source>
</evidence>
<feature type="domain" description="CN hydrolase" evidence="3">
    <location>
        <begin position="4"/>
        <end position="255"/>
    </location>
</feature>
<dbReference type="CDD" id="cd07572">
    <property type="entry name" value="nit"/>
    <property type="match status" value="1"/>
</dbReference>